<keyword evidence="3" id="KW-1185">Reference proteome</keyword>
<comment type="caution">
    <text evidence="2">The sequence shown here is derived from an EMBL/GenBank/DDBJ whole genome shotgun (WGS) entry which is preliminary data.</text>
</comment>
<dbReference type="EMBL" id="SMBP01000002">
    <property type="protein sequence ID" value="TCU63096.1"/>
    <property type="molecule type" value="Genomic_DNA"/>
</dbReference>
<accession>A0A4R3TN98</accession>
<evidence type="ECO:0000256" key="1">
    <source>
        <dbReference type="SAM" id="MobiDB-lite"/>
    </source>
</evidence>
<organism evidence="2 3">
    <name type="scientific">Longicatena caecimuris</name>
    <dbReference type="NCBI Taxonomy" id="1796635"/>
    <lineage>
        <taxon>Bacteria</taxon>
        <taxon>Bacillati</taxon>
        <taxon>Bacillota</taxon>
        <taxon>Erysipelotrichia</taxon>
        <taxon>Erysipelotrichales</taxon>
        <taxon>Erysipelotrichaceae</taxon>
        <taxon>Longicatena</taxon>
    </lineage>
</organism>
<feature type="region of interest" description="Disordered" evidence="1">
    <location>
        <begin position="1"/>
        <end position="37"/>
    </location>
</feature>
<dbReference type="Proteomes" id="UP000295773">
    <property type="component" value="Unassembled WGS sequence"/>
</dbReference>
<evidence type="ECO:0000313" key="3">
    <source>
        <dbReference type="Proteomes" id="UP000295773"/>
    </source>
</evidence>
<evidence type="ECO:0000313" key="2">
    <source>
        <dbReference type="EMBL" id="TCU63096.1"/>
    </source>
</evidence>
<name>A0A4R3TN98_9FIRM</name>
<feature type="compositionally biased region" description="Basic and acidic residues" evidence="1">
    <location>
        <begin position="1"/>
        <end position="19"/>
    </location>
</feature>
<gene>
    <name evidence="2" type="ORF">EDD61_10299</name>
</gene>
<proteinExistence type="predicted"/>
<sequence length="37" mass="4209">MGKEKVLKDERKDEDENKEFVVMQGGNGSLGKRKKTV</sequence>
<dbReference type="AlphaFoldDB" id="A0A4R3TN98"/>
<reference evidence="2 3" key="1">
    <citation type="submission" date="2019-03" db="EMBL/GenBank/DDBJ databases">
        <title>Genomic Encyclopedia of Type Strains, Phase IV (KMG-IV): sequencing the most valuable type-strain genomes for metagenomic binning, comparative biology and taxonomic classification.</title>
        <authorList>
            <person name="Goeker M."/>
        </authorList>
    </citation>
    <scope>NUCLEOTIDE SEQUENCE [LARGE SCALE GENOMIC DNA]</scope>
    <source>
        <strain evidence="2 3">DSM 29481</strain>
    </source>
</reference>
<protein>
    <submittedName>
        <fullName evidence="2">Uncharacterized protein</fullName>
    </submittedName>
</protein>